<dbReference type="Pfam" id="PF24530">
    <property type="entry name" value="DUF7597"/>
    <property type="match status" value="1"/>
</dbReference>
<dbReference type="OrthoDB" id="721783at2759"/>
<evidence type="ECO:0000259" key="1">
    <source>
        <dbReference type="Pfam" id="PF24530"/>
    </source>
</evidence>
<evidence type="ECO:0000313" key="2">
    <source>
        <dbReference type="EMBL" id="KAG8048602.1"/>
    </source>
</evidence>
<organism evidence="2 3">
    <name type="scientific">Zizania palustris</name>
    <name type="common">Northern wild rice</name>
    <dbReference type="NCBI Taxonomy" id="103762"/>
    <lineage>
        <taxon>Eukaryota</taxon>
        <taxon>Viridiplantae</taxon>
        <taxon>Streptophyta</taxon>
        <taxon>Embryophyta</taxon>
        <taxon>Tracheophyta</taxon>
        <taxon>Spermatophyta</taxon>
        <taxon>Magnoliopsida</taxon>
        <taxon>Liliopsida</taxon>
        <taxon>Poales</taxon>
        <taxon>Poaceae</taxon>
        <taxon>BOP clade</taxon>
        <taxon>Oryzoideae</taxon>
        <taxon>Oryzeae</taxon>
        <taxon>Zizaniinae</taxon>
        <taxon>Zizania</taxon>
    </lineage>
</organism>
<evidence type="ECO:0000313" key="3">
    <source>
        <dbReference type="Proteomes" id="UP000729402"/>
    </source>
</evidence>
<sequence>MHALVADPGNSPLKGGSAYRDPIFFLPWGGVLTDGGGELRKQCIVVSLLGQQIKKNEDLAIALCDDHMDAMERQELLQLIHHHITQVLHLQGPSHNNRKGKGILLLGQPSIEDYAQATSSDQVTVEKLLAEVMGGSLLASVAEEDGHANDTT</sequence>
<proteinExistence type="predicted"/>
<dbReference type="EMBL" id="JAAALK010000289">
    <property type="protein sequence ID" value="KAG8048602.1"/>
    <property type="molecule type" value="Genomic_DNA"/>
</dbReference>
<comment type="caution">
    <text evidence="2">The sequence shown here is derived from an EMBL/GenBank/DDBJ whole genome shotgun (WGS) entry which is preliminary data.</text>
</comment>
<accession>A0A8J5UXJ9</accession>
<keyword evidence="3" id="KW-1185">Reference proteome</keyword>
<dbReference type="Proteomes" id="UP000729402">
    <property type="component" value="Unassembled WGS sequence"/>
</dbReference>
<name>A0A8J5UXJ9_ZIZPA</name>
<feature type="domain" description="DUF7597" evidence="1">
    <location>
        <begin position="21"/>
        <end position="91"/>
    </location>
</feature>
<reference evidence="2" key="1">
    <citation type="journal article" date="2021" name="bioRxiv">
        <title>Whole Genome Assembly and Annotation of Northern Wild Rice, Zizania palustris L., Supports a Whole Genome Duplication in the Zizania Genus.</title>
        <authorList>
            <person name="Haas M."/>
            <person name="Kono T."/>
            <person name="Macchietto M."/>
            <person name="Millas R."/>
            <person name="McGilp L."/>
            <person name="Shao M."/>
            <person name="Duquette J."/>
            <person name="Hirsch C.N."/>
            <person name="Kimball J."/>
        </authorList>
    </citation>
    <scope>NUCLEOTIDE SEQUENCE</scope>
    <source>
        <tissue evidence="2">Fresh leaf tissue</tissue>
    </source>
</reference>
<reference evidence="2" key="2">
    <citation type="submission" date="2021-02" db="EMBL/GenBank/DDBJ databases">
        <authorList>
            <person name="Kimball J.A."/>
            <person name="Haas M.W."/>
            <person name="Macchietto M."/>
            <person name="Kono T."/>
            <person name="Duquette J."/>
            <person name="Shao M."/>
        </authorList>
    </citation>
    <scope>NUCLEOTIDE SEQUENCE</scope>
    <source>
        <tissue evidence="2">Fresh leaf tissue</tissue>
    </source>
</reference>
<protein>
    <recommendedName>
        <fullName evidence="1">DUF7597 domain-containing protein</fullName>
    </recommendedName>
</protein>
<dbReference type="InterPro" id="IPR056018">
    <property type="entry name" value="DUF7597"/>
</dbReference>
<dbReference type="AlphaFoldDB" id="A0A8J5UXJ9"/>
<gene>
    <name evidence="2" type="ORF">GUJ93_ZPchr0009g716</name>
</gene>